<protein>
    <submittedName>
        <fullName evidence="1">15806_t:CDS:1</fullName>
    </submittedName>
</protein>
<gene>
    <name evidence="1" type="ORF">RPERSI_LOCUS29659</name>
</gene>
<proteinExistence type="predicted"/>
<evidence type="ECO:0000313" key="2">
    <source>
        <dbReference type="Proteomes" id="UP000789920"/>
    </source>
</evidence>
<keyword evidence="2" id="KW-1185">Reference proteome</keyword>
<dbReference type="Proteomes" id="UP000789920">
    <property type="component" value="Unassembled WGS sequence"/>
</dbReference>
<accession>A0ACA9SCU9</accession>
<comment type="caution">
    <text evidence="1">The sequence shown here is derived from an EMBL/GenBank/DDBJ whole genome shotgun (WGS) entry which is preliminary data.</text>
</comment>
<sequence length="48" mass="5702">MQEEEVEIIRFNQISVLEMDEEIDSEKDEDDREIDESTIKILCNISDI</sequence>
<evidence type="ECO:0000313" key="1">
    <source>
        <dbReference type="EMBL" id="CAG8835731.1"/>
    </source>
</evidence>
<reference evidence="1" key="1">
    <citation type="submission" date="2021-06" db="EMBL/GenBank/DDBJ databases">
        <authorList>
            <person name="Kallberg Y."/>
            <person name="Tangrot J."/>
            <person name="Rosling A."/>
        </authorList>
    </citation>
    <scope>NUCLEOTIDE SEQUENCE</scope>
    <source>
        <strain evidence="1">MA461A</strain>
    </source>
</reference>
<dbReference type="EMBL" id="CAJVQC010112637">
    <property type="protein sequence ID" value="CAG8835731.1"/>
    <property type="molecule type" value="Genomic_DNA"/>
</dbReference>
<organism evidence="1 2">
    <name type="scientific">Racocetra persica</name>
    <dbReference type="NCBI Taxonomy" id="160502"/>
    <lineage>
        <taxon>Eukaryota</taxon>
        <taxon>Fungi</taxon>
        <taxon>Fungi incertae sedis</taxon>
        <taxon>Mucoromycota</taxon>
        <taxon>Glomeromycotina</taxon>
        <taxon>Glomeromycetes</taxon>
        <taxon>Diversisporales</taxon>
        <taxon>Gigasporaceae</taxon>
        <taxon>Racocetra</taxon>
    </lineage>
</organism>
<name>A0ACA9SCU9_9GLOM</name>
<feature type="non-terminal residue" evidence="1">
    <location>
        <position position="48"/>
    </location>
</feature>